<keyword evidence="2" id="KW-1133">Transmembrane helix</keyword>
<comment type="caution">
    <text evidence="4">The sequence shown here is derived from an EMBL/GenBank/DDBJ whole genome shotgun (WGS) entry which is preliminary data.</text>
</comment>
<keyword evidence="2" id="KW-0472">Membrane</keyword>
<dbReference type="Gene3D" id="3.40.50.410">
    <property type="entry name" value="von Willebrand factor, type A domain"/>
    <property type="match status" value="1"/>
</dbReference>
<feature type="compositionally biased region" description="Basic and acidic residues" evidence="1">
    <location>
        <begin position="1"/>
        <end position="11"/>
    </location>
</feature>
<dbReference type="SMART" id="SM00327">
    <property type="entry name" value="VWA"/>
    <property type="match status" value="1"/>
</dbReference>
<gene>
    <name evidence="4" type="ORF">QWI33_07885</name>
</gene>
<keyword evidence="2" id="KW-0812">Transmembrane</keyword>
<dbReference type="PROSITE" id="PS50234">
    <property type="entry name" value="VWFA"/>
    <property type="match status" value="1"/>
</dbReference>
<accession>A0ABT7YM08</accession>
<name>A0ABT7YM08_9ACTN</name>
<feature type="transmembrane region" description="Helical" evidence="2">
    <location>
        <begin position="111"/>
        <end position="133"/>
    </location>
</feature>
<organism evidence="4 5">
    <name type="scientific">Glycomyces tritici</name>
    <dbReference type="NCBI Taxonomy" id="2665176"/>
    <lineage>
        <taxon>Bacteria</taxon>
        <taxon>Bacillati</taxon>
        <taxon>Actinomycetota</taxon>
        <taxon>Actinomycetes</taxon>
        <taxon>Glycomycetales</taxon>
        <taxon>Glycomycetaceae</taxon>
        <taxon>Glycomyces</taxon>
    </lineage>
</organism>
<keyword evidence="5" id="KW-1185">Reference proteome</keyword>
<evidence type="ECO:0000313" key="4">
    <source>
        <dbReference type="EMBL" id="MDN3239641.1"/>
    </source>
</evidence>
<evidence type="ECO:0000259" key="3">
    <source>
        <dbReference type="PROSITE" id="PS50234"/>
    </source>
</evidence>
<feature type="transmembrane region" description="Helical" evidence="2">
    <location>
        <begin position="52"/>
        <end position="74"/>
    </location>
</feature>
<dbReference type="SUPFAM" id="SSF53300">
    <property type="entry name" value="vWA-like"/>
    <property type="match status" value="1"/>
</dbReference>
<protein>
    <recommendedName>
        <fullName evidence="3">VWFA domain-containing protein</fullName>
    </recommendedName>
</protein>
<feature type="transmembrane region" description="Helical" evidence="2">
    <location>
        <begin position="80"/>
        <end position="99"/>
    </location>
</feature>
<dbReference type="InterPro" id="IPR036465">
    <property type="entry name" value="vWFA_dom_sf"/>
</dbReference>
<dbReference type="Pfam" id="PF00092">
    <property type="entry name" value="VWA"/>
    <property type="match status" value="1"/>
</dbReference>
<feature type="domain" description="VWFA" evidence="3">
    <location>
        <begin position="507"/>
        <end position="689"/>
    </location>
</feature>
<evidence type="ECO:0000256" key="2">
    <source>
        <dbReference type="SAM" id="Phobius"/>
    </source>
</evidence>
<dbReference type="EMBL" id="JAUEMJ010000002">
    <property type="protein sequence ID" value="MDN3239641.1"/>
    <property type="molecule type" value="Genomic_DNA"/>
</dbReference>
<evidence type="ECO:0000256" key="1">
    <source>
        <dbReference type="SAM" id="MobiDB-lite"/>
    </source>
</evidence>
<proteinExistence type="predicted"/>
<dbReference type="RefSeq" id="WP_289956529.1">
    <property type="nucleotide sequence ID" value="NZ_JAUEMJ010000002.1"/>
</dbReference>
<evidence type="ECO:0000313" key="5">
    <source>
        <dbReference type="Proteomes" id="UP001171902"/>
    </source>
</evidence>
<sequence>MPAAEPDRTEPSEDANPDSEDAQAASPRKAPLDEPAIARIVEEALASWTPPAVYFSGAAVTIGGALGMLVQLLLGTAPRPWSSVLVAIGIGVIILQLLWTRFQIGRGKRATGFAGFTALSFAIVCALILGFVLHPVLNRVYDRYFSHCADPVELTVLIPADGAAWFQESIAEFNRRNIDGHRCRKTNVTAFSASWPDVERAMAQGWKPAGADDEEPFEPLRDVGPRPHFWIAESQTQVDLAYGLLDDSAVNYQVFAPEDTAPIGRTPLVLAVPDSVFERGFNDRSQAADRPLHELITELGDAYGTPVLRSDPAVSTTGLLFLRALYGPDAEPGGIGARMENRLADAAAATGIALSPSDTAVLCQLAKQGANPAAAVLTTEAALARYNTGGSLGDECALTESPRSGLAPIYGTELGSLDYQAVELGWSDDPWASRRAGAAEDLRAWLAGEDDRWSPTDMGVRDVQYDGGVIAGDVAFDNDFPVEADPISAGEFRALEEVYGHNRVPTDVLLAIDRSATMDESAGGGASRFDLAADGAAAALDYLGADDRVGLWTFPADGSASHTEVLGIGPDPGEDVAARLDATEVSHGVDLHQTVVDGIAALEAAREGERVSAMVVLTDGADADTSATTAAAVRDQLADSRVALYLIAVGDASCRSATFSALAEDPRVTCFEAEQQQITTTFDGLFNQLWSGDA</sequence>
<reference evidence="4" key="1">
    <citation type="submission" date="2023-06" db="EMBL/GenBank/DDBJ databases">
        <title>Gycomyces niveus sp.nov., a novel actinomycete isolated from soil in Shouguang.</title>
        <authorList>
            <person name="Yang X."/>
            <person name="Zhao J."/>
        </authorList>
    </citation>
    <scope>NUCLEOTIDE SEQUENCE</scope>
    <source>
        <strain evidence="4">NEAU C2</strain>
    </source>
</reference>
<dbReference type="InterPro" id="IPR002035">
    <property type="entry name" value="VWF_A"/>
</dbReference>
<feature type="compositionally biased region" description="Acidic residues" evidence="1">
    <location>
        <begin position="12"/>
        <end position="21"/>
    </location>
</feature>
<dbReference type="Proteomes" id="UP001171902">
    <property type="component" value="Unassembled WGS sequence"/>
</dbReference>
<feature type="region of interest" description="Disordered" evidence="1">
    <location>
        <begin position="1"/>
        <end position="30"/>
    </location>
</feature>